<evidence type="ECO:0000313" key="1">
    <source>
        <dbReference type="EMBL" id="KAI9904859.1"/>
    </source>
</evidence>
<protein>
    <submittedName>
        <fullName evidence="1">Uncharacterized protein</fullName>
    </submittedName>
</protein>
<name>A0ACC0VF81_9HYPO</name>
<comment type="caution">
    <text evidence="1">The sequence shown here is derived from an EMBL/GenBank/DDBJ whole genome shotgun (WGS) entry which is preliminary data.</text>
</comment>
<reference evidence="1" key="1">
    <citation type="submission" date="2022-10" db="EMBL/GenBank/DDBJ databases">
        <title>Complete Genome of Trichothecium roseum strain YXFP-22015, a Plant Pathogen Isolated from Citrus.</title>
        <authorList>
            <person name="Wang Y."/>
            <person name="Zhu L."/>
        </authorList>
    </citation>
    <scope>NUCLEOTIDE SEQUENCE</scope>
    <source>
        <strain evidence="1">YXFP-22015</strain>
    </source>
</reference>
<sequence>MDVYLSAIMSRNLSFRTGRGPKANLNSSGSKHGLSFNSLRGNAQPELSRKLYRLIKSENNLIQAHETAGKERVSIAQQLSEWGADTGDDTINDLSDKIGVILSEMGEQEDNYAHAIDDSRGVLKSIRNTEKSVQPSRDGKTKIADEISKTKLKEPESARLVVLEQELIRAEAENLVAEAQLTNITRQKMKEAYASEFAATIERAEKQIILARHGQRLLELLDDSPVVPGDSRTSYEHGAQARQILNDAEDDLRDWQPEVPSFSTPLQSPRLKTGKEFSSLEPVATSDDVAKASGALGTTTSESSRSVDVA</sequence>
<dbReference type="EMBL" id="CM047940">
    <property type="protein sequence ID" value="KAI9904859.1"/>
    <property type="molecule type" value="Genomic_DNA"/>
</dbReference>
<gene>
    <name evidence="1" type="ORF">N3K66_001388</name>
</gene>
<organism evidence="1 2">
    <name type="scientific">Trichothecium roseum</name>
    <dbReference type="NCBI Taxonomy" id="47278"/>
    <lineage>
        <taxon>Eukaryota</taxon>
        <taxon>Fungi</taxon>
        <taxon>Dikarya</taxon>
        <taxon>Ascomycota</taxon>
        <taxon>Pezizomycotina</taxon>
        <taxon>Sordariomycetes</taxon>
        <taxon>Hypocreomycetidae</taxon>
        <taxon>Hypocreales</taxon>
        <taxon>Hypocreales incertae sedis</taxon>
        <taxon>Trichothecium</taxon>
    </lineage>
</organism>
<proteinExistence type="predicted"/>
<dbReference type="Proteomes" id="UP001163324">
    <property type="component" value="Chromosome 1"/>
</dbReference>
<keyword evidence="2" id="KW-1185">Reference proteome</keyword>
<accession>A0ACC0VF81</accession>
<evidence type="ECO:0000313" key="2">
    <source>
        <dbReference type="Proteomes" id="UP001163324"/>
    </source>
</evidence>